<dbReference type="PRINTS" id="PR00344">
    <property type="entry name" value="BCTRLSENSOR"/>
</dbReference>
<dbReference type="Gene3D" id="3.30.565.10">
    <property type="entry name" value="Histidine kinase-like ATPase, C-terminal domain"/>
    <property type="match status" value="1"/>
</dbReference>
<keyword evidence="2" id="KW-0808">Transferase</keyword>
<evidence type="ECO:0000259" key="8">
    <source>
        <dbReference type="PROSITE" id="PS50109"/>
    </source>
</evidence>
<dbReference type="GO" id="GO:0000155">
    <property type="term" value="F:phosphorelay sensor kinase activity"/>
    <property type="evidence" value="ECO:0007669"/>
    <property type="project" value="InterPro"/>
</dbReference>
<evidence type="ECO:0000256" key="3">
    <source>
        <dbReference type="ARBA" id="ARBA00022741"/>
    </source>
</evidence>
<comment type="caution">
    <text evidence="9">The sequence shown here is derived from an EMBL/GenBank/DDBJ whole genome shotgun (WGS) entry which is preliminary data.</text>
</comment>
<dbReference type="Gene3D" id="1.10.287.130">
    <property type="match status" value="1"/>
</dbReference>
<dbReference type="InterPro" id="IPR005467">
    <property type="entry name" value="His_kinase_dom"/>
</dbReference>
<feature type="domain" description="Histidine kinase" evidence="8">
    <location>
        <begin position="146"/>
        <end position="356"/>
    </location>
</feature>
<gene>
    <name evidence="9" type="ORF">S01H1_15855</name>
</gene>
<keyword evidence="6" id="KW-0902">Two-component regulatory system</keyword>
<dbReference type="SMART" id="SM00387">
    <property type="entry name" value="HATPase_c"/>
    <property type="match status" value="1"/>
</dbReference>
<dbReference type="PROSITE" id="PS50109">
    <property type="entry name" value="HIS_KIN"/>
    <property type="match status" value="1"/>
</dbReference>
<dbReference type="InterPro" id="IPR004358">
    <property type="entry name" value="Sig_transdc_His_kin-like_C"/>
</dbReference>
<dbReference type="Pfam" id="PF02518">
    <property type="entry name" value="HATPase_c"/>
    <property type="match status" value="1"/>
</dbReference>
<sequence length="369" mass="41359">LESDNFLIRHLKKIKSAEIKEELTLKIKDSSSKEKTAQLMQLKEEMSKMEAEACFPLLGKEELGGILILGKKTSGKPYSKQGLELLQTLTNQAAIALDNARLHQEVKNWGKELTRKVKEKTKELRKSQAQLLQSEKLAGIGQLAAGIAHEIRNPLGIIATSLYYLNEILPKKKEDIKRHFQIMETEINRCESIINNLLEFSRKSTQEIELIDVNQLLNITLSLVEKDLFVKDIKLIKKFHHSPTIKANMDEMKQVFLNLILNATQAMPRGGKLDIATSISKNKRVKIQVADSGTGISEKHLSKIFDPFFTTKAPGEGTGLGLTLVHTIIERWEGTIQVKSQGAEGTIFTIEFPILKEEPSQEGINGPTS</sequence>
<keyword evidence="3" id="KW-0547">Nucleotide-binding</keyword>
<keyword evidence="7" id="KW-0175">Coiled coil</keyword>
<dbReference type="SUPFAM" id="SSF47384">
    <property type="entry name" value="Homodimeric domain of signal transducing histidine kinase"/>
    <property type="match status" value="1"/>
</dbReference>
<dbReference type="SUPFAM" id="SSF55781">
    <property type="entry name" value="GAF domain-like"/>
    <property type="match status" value="1"/>
</dbReference>
<dbReference type="SUPFAM" id="SSF55874">
    <property type="entry name" value="ATPase domain of HSP90 chaperone/DNA topoisomerase II/histidine kinase"/>
    <property type="match status" value="1"/>
</dbReference>
<dbReference type="AlphaFoldDB" id="X0TL20"/>
<keyword evidence="1" id="KW-0597">Phosphoprotein</keyword>
<feature type="coiled-coil region" evidence="7">
    <location>
        <begin position="110"/>
        <end position="137"/>
    </location>
</feature>
<evidence type="ECO:0000313" key="9">
    <source>
        <dbReference type="EMBL" id="GAF76790.1"/>
    </source>
</evidence>
<organism evidence="9">
    <name type="scientific">marine sediment metagenome</name>
    <dbReference type="NCBI Taxonomy" id="412755"/>
    <lineage>
        <taxon>unclassified sequences</taxon>
        <taxon>metagenomes</taxon>
        <taxon>ecological metagenomes</taxon>
    </lineage>
</organism>
<keyword evidence="4" id="KW-0418">Kinase</keyword>
<evidence type="ECO:0000256" key="2">
    <source>
        <dbReference type="ARBA" id="ARBA00022679"/>
    </source>
</evidence>
<evidence type="ECO:0000256" key="7">
    <source>
        <dbReference type="SAM" id="Coils"/>
    </source>
</evidence>
<dbReference type="PANTHER" id="PTHR43065:SF10">
    <property type="entry name" value="PEROXIDE STRESS-ACTIVATED HISTIDINE KINASE MAK3"/>
    <property type="match status" value="1"/>
</dbReference>
<feature type="non-terminal residue" evidence="9">
    <location>
        <position position="1"/>
    </location>
</feature>
<keyword evidence="5" id="KW-0067">ATP-binding</keyword>
<dbReference type="InterPro" id="IPR036097">
    <property type="entry name" value="HisK_dim/P_sf"/>
</dbReference>
<dbReference type="InterPro" id="IPR003594">
    <property type="entry name" value="HATPase_dom"/>
</dbReference>
<dbReference type="Gene3D" id="3.30.450.40">
    <property type="match status" value="1"/>
</dbReference>
<dbReference type="CDD" id="cd00082">
    <property type="entry name" value="HisKA"/>
    <property type="match status" value="1"/>
</dbReference>
<dbReference type="InterPro" id="IPR003661">
    <property type="entry name" value="HisK_dim/P_dom"/>
</dbReference>
<dbReference type="InterPro" id="IPR029016">
    <property type="entry name" value="GAF-like_dom_sf"/>
</dbReference>
<dbReference type="GO" id="GO:0005524">
    <property type="term" value="F:ATP binding"/>
    <property type="evidence" value="ECO:0007669"/>
    <property type="project" value="UniProtKB-KW"/>
</dbReference>
<name>X0TL20_9ZZZZ</name>
<evidence type="ECO:0000256" key="4">
    <source>
        <dbReference type="ARBA" id="ARBA00022777"/>
    </source>
</evidence>
<dbReference type="InterPro" id="IPR036890">
    <property type="entry name" value="HATPase_C_sf"/>
</dbReference>
<dbReference type="SMART" id="SM00388">
    <property type="entry name" value="HisKA"/>
    <property type="match status" value="1"/>
</dbReference>
<protein>
    <recommendedName>
        <fullName evidence="8">Histidine kinase domain-containing protein</fullName>
    </recommendedName>
</protein>
<proteinExistence type="predicted"/>
<dbReference type="Pfam" id="PF00512">
    <property type="entry name" value="HisKA"/>
    <property type="match status" value="1"/>
</dbReference>
<evidence type="ECO:0000256" key="6">
    <source>
        <dbReference type="ARBA" id="ARBA00023012"/>
    </source>
</evidence>
<evidence type="ECO:0000256" key="5">
    <source>
        <dbReference type="ARBA" id="ARBA00022840"/>
    </source>
</evidence>
<dbReference type="EMBL" id="BARS01008302">
    <property type="protein sequence ID" value="GAF76790.1"/>
    <property type="molecule type" value="Genomic_DNA"/>
</dbReference>
<evidence type="ECO:0000256" key="1">
    <source>
        <dbReference type="ARBA" id="ARBA00022553"/>
    </source>
</evidence>
<accession>X0TL20</accession>
<dbReference type="PANTHER" id="PTHR43065">
    <property type="entry name" value="SENSOR HISTIDINE KINASE"/>
    <property type="match status" value="1"/>
</dbReference>
<reference evidence="9" key="1">
    <citation type="journal article" date="2014" name="Front. Microbiol.">
        <title>High frequency of phylogenetically diverse reductive dehalogenase-homologous genes in deep subseafloor sedimentary metagenomes.</title>
        <authorList>
            <person name="Kawai M."/>
            <person name="Futagami T."/>
            <person name="Toyoda A."/>
            <person name="Takaki Y."/>
            <person name="Nishi S."/>
            <person name="Hori S."/>
            <person name="Arai W."/>
            <person name="Tsubouchi T."/>
            <person name="Morono Y."/>
            <person name="Uchiyama I."/>
            <person name="Ito T."/>
            <person name="Fujiyama A."/>
            <person name="Inagaki F."/>
            <person name="Takami H."/>
        </authorList>
    </citation>
    <scope>NUCLEOTIDE SEQUENCE</scope>
    <source>
        <strain evidence="9">Expedition CK06-06</strain>
    </source>
</reference>